<evidence type="ECO:0000256" key="4">
    <source>
        <dbReference type="ARBA" id="ARBA00022490"/>
    </source>
</evidence>
<dbReference type="Proteomes" id="UP000549394">
    <property type="component" value="Unassembled WGS sequence"/>
</dbReference>
<dbReference type="FunFam" id="1.25.10.10:FF:000200">
    <property type="entry name" value="Centrosomal protein of 104 kDa"/>
    <property type="match status" value="1"/>
</dbReference>
<evidence type="ECO:0000256" key="7">
    <source>
        <dbReference type="ARBA" id="ARBA00023212"/>
    </source>
</evidence>
<feature type="compositionally biased region" description="Basic and acidic residues" evidence="12">
    <location>
        <begin position="669"/>
        <end position="682"/>
    </location>
</feature>
<dbReference type="GO" id="GO:0005814">
    <property type="term" value="C:centriole"/>
    <property type="evidence" value="ECO:0007669"/>
    <property type="project" value="UniProtKB-SubCell"/>
</dbReference>
<evidence type="ECO:0000256" key="11">
    <source>
        <dbReference type="ARBA" id="ARBA00068547"/>
    </source>
</evidence>
<dbReference type="InterPro" id="IPR034085">
    <property type="entry name" value="TOG"/>
</dbReference>
<dbReference type="InterPro" id="IPR008979">
    <property type="entry name" value="Galactose-bd-like_sf"/>
</dbReference>
<dbReference type="OrthoDB" id="66599at2759"/>
<evidence type="ECO:0000256" key="2">
    <source>
        <dbReference type="ARBA" id="ARBA00004138"/>
    </source>
</evidence>
<keyword evidence="7" id="KW-0206">Cytoskeleton</keyword>
<dbReference type="PANTHER" id="PTHR13371:SF0">
    <property type="entry name" value="CENTROSOMAL PROTEIN OF 104 KDA"/>
    <property type="match status" value="1"/>
</dbReference>
<dbReference type="Gene3D" id="2.60.120.260">
    <property type="entry name" value="Galactose-binding domain-like"/>
    <property type="match status" value="1"/>
</dbReference>
<dbReference type="Pfam" id="PF21038">
    <property type="entry name" value="CEP104_N"/>
    <property type="match status" value="1"/>
</dbReference>
<keyword evidence="6" id="KW-0175">Coiled coil</keyword>
<dbReference type="Pfam" id="PF21040">
    <property type="entry name" value="CEP104-like_TOG"/>
    <property type="match status" value="1"/>
</dbReference>
<feature type="region of interest" description="Disordered" evidence="12">
    <location>
        <begin position="655"/>
        <end position="682"/>
    </location>
</feature>
<dbReference type="Gene3D" id="1.25.10.10">
    <property type="entry name" value="Leucine-rich Repeat Variant"/>
    <property type="match status" value="1"/>
</dbReference>
<evidence type="ECO:0000256" key="10">
    <source>
        <dbReference type="ARBA" id="ARBA00065345"/>
    </source>
</evidence>
<reference evidence="14 15" key="1">
    <citation type="submission" date="2020-08" db="EMBL/GenBank/DDBJ databases">
        <authorList>
            <person name="Hejnol A."/>
        </authorList>
    </citation>
    <scope>NUCLEOTIDE SEQUENCE [LARGE SCALE GENOMIC DNA]</scope>
</reference>
<organism evidence="14 15">
    <name type="scientific">Dimorphilus gyrociliatus</name>
    <dbReference type="NCBI Taxonomy" id="2664684"/>
    <lineage>
        <taxon>Eukaryota</taxon>
        <taxon>Metazoa</taxon>
        <taxon>Spiralia</taxon>
        <taxon>Lophotrochozoa</taxon>
        <taxon>Annelida</taxon>
        <taxon>Polychaeta</taxon>
        <taxon>Polychaeta incertae sedis</taxon>
        <taxon>Dinophilidae</taxon>
        <taxon>Dimorphilus</taxon>
    </lineage>
</organism>
<dbReference type="InterPro" id="IPR048738">
    <property type="entry name" value="CEP104_Znf"/>
</dbReference>
<dbReference type="AlphaFoldDB" id="A0A7I8VH87"/>
<dbReference type="GO" id="GO:0000922">
    <property type="term" value="C:spindle pole"/>
    <property type="evidence" value="ECO:0007669"/>
    <property type="project" value="UniProtKB-SubCell"/>
</dbReference>
<comment type="subcellular location">
    <subcellularLocation>
        <location evidence="2">Cell projection</location>
        <location evidence="2">Cilium</location>
    </subcellularLocation>
    <subcellularLocation>
        <location evidence="1">Cytoplasm</location>
        <location evidence="1">Cytoskeleton</location>
        <location evidence="1">Microtubule organizing center</location>
        <location evidence="1">Centrosome</location>
        <location evidence="1">Centriole</location>
    </subcellularLocation>
    <subcellularLocation>
        <location evidence="3">Cytoplasm</location>
        <location evidence="3">Cytoskeleton</location>
        <location evidence="3">Spindle pole</location>
    </subcellularLocation>
</comment>
<evidence type="ECO:0000256" key="12">
    <source>
        <dbReference type="SAM" id="MobiDB-lite"/>
    </source>
</evidence>
<comment type="function">
    <text evidence="9">Required for ciliogenesis and for structural integrity at the ciliary tip.</text>
</comment>
<proteinExistence type="predicted"/>
<comment type="caution">
    <text evidence="14">The sequence shown here is derived from an EMBL/GenBank/DDBJ whole genome shotgun (WGS) entry which is preliminary data.</text>
</comment>
<comment type="subunit">
    <text evidence="10">Interacts with CCP110 and CEP97. Interacts with ARMC9, TOGARAM1, CCDC66 and CSPP1.</text>
</comment>
<dbReference type="InterPro" id="IPR013083">
    <property type="entry name" value="Znf_RING/FYVE/PHD"/>
</dbReference>
<evidence type="ECO:0000256" key="1">
    <source>
        <dbReference type="ARBA" id="ARBA00004114"/>
    </source>
</evidence>
<evidence type="ECO:0000256" key="9">
    <source>
        <dbReference type="ARBA" id="ARBA00059645"/>
    </source>
</evidence>
<dbReference type="SMART" id="SM01349">
    <property type="entry name" value="TOG"/>
    <property type="match status" value="1"/>
</dbReference>
<keyword evidence="5" id="KW-0677">Repeat</keyword>
<evidence type="ECO:0000259" key="13">
    <source>
        <dbReference type="SMART" id="SM01349"/>
    </source>
</evidence>
<sequence length="830" mass="93438">MPPSKLTFQVAHASGQDENFRVTELNDHRPTTQGWLSSRFCLYPQDIVIQLEQKSRLRKVQILSHQHMIASKIEIYVGDVPDGLSNNLQHARYTRLGYVTLSDNEKTNYKARELKSVHVDATGVFVKFVIHKNYINKFNLYNQVGLIALNIIGSKIDDPLEPNFNDPRASVDPAAAGVYNRPDYISPLEDLAFDMYQDPEIAQIIRKLEVKKQAAVLNERYEPANKLKNVIAELQKVGEKLGKYQVEKRAAVECEDYEKAAQKKAQMDEYRNNIYGELQLHQLLRIDDEPIRDISSAEPPPPAPPPRLAELPNSPAPPQLPPDTAKSPLPGLTPYDDRPLPAIAKAQQQEETPREDEALDAPLSNEVEPLSEKDAREASLAIDVFGETLVAKCYSKNFSLRESAIEEIIRELSSPSDARNSMRAAVLLSKKLLRETVYSVYKAAIELCRAIFTTLSDKVGVKSETQYAADRLIPIILLRTGESSQRLRDMSKMFTLESARLPNIQPLNVVPNECLKPLKTGVATRLALSRTEIVDSLVDDLGVPSSGMDLGSVMGFENSALQHTAGNVRLQAEKTIVKLYENHKEAVRTYLPPDDDKTRRNVLYRQLFETFDKIEGKPSKAELKKLEADKKRAKKEEVAALQKQLDEIKELNAAQESALRQPQPKKHVAGKENKKSDDKEEKEKENDKACIFCGEMDEDFIDDAKMNVHYWKSCPMLKRCSFCKQVVEISSFNDHLINECGEGKKVTAKCPRCGESINKEELEGHLAAKACLQAKDGEEVCPLCHQIVVGGENGWKSHLMGENGCKNNARRLQQGKESQSRPNKKRTPRR</sequence>
<evidence type="ECO:0000256" key="5">
    <source>
        <dbReference type="ARBA" id="ARBA00022737"/>
    </source>
</evidence>
<feature type="region of interest" description="Disordered" evidence="12">
    <location>
        <begin position="292"/>
        <end position="372"/>
    </location>
</feature>
<dbReference type="Pfam" id="PF21039">
    <property type="entry name" value="CEP104_ZnF"/>
    <property type="match status" value="1"/>
</dbReference>
<evidence type="ECO:0000256" key="3">
    <source>
        <dbReference type="ARBA" id="ARBA00004647"/>
    </source>
</evidence>
<dbReference type="EMBL" id="CAJFCJ010000006">
    <property type="protein sequence ID" value="CAD5115537.1"/>
    <property type="molecule type" value="Genomic_DNA"/>
</dbReference>
<dbReference type="SUPFAM" id="SSF49785">
    <property type="entry name" value="Galactose-binding domain-like"/>
    <property type="match status" value="1"/>
</dbReference>
<keyword evidence="4" id="KW-0963">Cytoplasm</keyword>
<evidence type="ECO:0000313" key="15">
    <source>
        <dbReference type="Proteomes" id="UP000549394"/>
    </source>
</evidence>
<accession>A0A7I8VH87</accession>
<evidence type="ECO:0000256" key="8">
    <source>
        <dbReference type="ARBA" id="ARBA00023273"/>
    </source>
</evidence>
<feature type="domain" description="TOG" evidence="13">
    <location>
        <begin position="371"/>
        <end position="620"/>
    </location>
</feature>
<dbReference type="Gene3D" id="3.30.40.10">
    <property type="entry name" value="Zinc/RING finger domain, C3HC4 (zinc finger)"/>
    <property type="match status" value="1"/>
</dbReference>
<dbReference type="InterPro" id="IPR048739">
    <property type="entry name" value="CEP104_N"/>
</dbReference>
<feature type="compositionally biased region" description="Pro residues" evidence="12">
    <location>
        <begin position="298"/>
        <end position="307"/>
    </location>
</feature>
<name>A0A7I8VH87_9ANNE</name>
<dbReference type="GO" id="GO:0005929">
    <property type="term" value="C:cilium"/>
    <property type="evidence" value="ECO:0007669"/>
    <property type="project" value="UniProtKB-SubCell"/>
</dbReference>
<keyword evidence="8" id="KW-0966">Cell projection</keyword>
<protein>
    <recommendedName>
        <fullName evidence="11">Centrosomal protein of 104 kDa</fullName>
    </recommendedName>
</protein>
<feature type="region of interest" description="Disordered" evidence="12">
    <location>
        <begin position="810"/>
        <end position="830"/>
    </location>
</feature>
<dbReference type="PANTHER" id="PTHR13371">
    <property type="entry name" value="GLYCINE-, GLUTAMATE-, THIENYLCYCLOHEXYLPIPERIDINE-BINDING PROTEIN"/>
    <property type="match status" value="1"/>
</dbReference>
<dbReference type="InterPro" id="IPR011989">
    <property type="entry name" value="ARM-like"/>
</dbReference>
<dbReference type="InterPro" id="IPR052607">
    <property type="entry name" value="CEP104-like"/>
</dbReference>
<evidence type="ECO:0000313" key="14">
    <source>
        <dbReference type="EMBL" id="CAD5115537.1"/>
    </source>
</evidence>
<gene>
    <name evidence="14" type="ORF">DGYR_LOCUS4266</name>
</gene>
<evidence type="ECO:0000256" key="6">
    <source>
        <dbReference type="ARBA" id="ARBA00023054"/>
    </source>
</evidence>
<keyword evidence="15" id="KW-1185">Reference proteome</keyword>